<proteinExistence type="predicted"/>
<organism evidence="1 2">
    <name type="scientific">Roseateles toxinivorans</name>
    <dbReference type="NCBI Taxonomy" id="270368"/>
    <lineage>
        <taxon>Bacteria</taxon>
        <taxon>Pseudomonadati</taxon>
        <taxon>Pseudomonadota</taxon>
        <taxon>Betaproteobacteria</taxon>
        <taxon>Burkholderiales</taxon>
        <taxon>Sphaerotilaceae</taxon>
        <taxon>Roseateles</taxon>
    </lineage>
</organism>
<dbReference type="EMBL" id="SNXS01000015">
    <property type="protein sequence ID" value="TDP60656.1"/>
    <property type="molecule type" value="Genomic_DNA"/>
</dbReference>
<protein>
    <submittedName>
        <fullName evidence="1">Uncharacterized protein</fullName>
    </submittedName>
</protein>
<dbReference type="OrthoDB" id="8233349at2"/>
<dbReference type="GO" id="GO:0003676">
    <property type="term" value="F:nucleic acid binding"/>
    <property type="evidence" value="ECO:0007669"/>
    <property type="project" value="InterPro"/>
</dbReference>
<dbReference type="Gene3D" id="3.30.420.10">
    <property type="entry name" value="Ribonuclease H-like superfamily/Ribonuclease H"/>
    <property type="match status" value="1"/>
</dbReference>
<name>A0A4R6QF74_9BURK</name>
<gene>
    <name evidence="1" type="ORF">DES47_11578</name>
</gene>
<comment type="caution">
    <text evidence="1">The sequence shown here is derived from an EMBL/GenBank/DDBJ whole genome shotgun (WGS) entry which is preliminary data.</text>
</comment>
<dbReference type="Proteomes" id="UP000295361">
    <property type="component" value="Unassembled WGS sequence"/>
</dbReference>
<dbReference type="AlphaFoldDB" id="A0A4R6QF74"/>
<accession>A0A4R6QF74</accession>
<reference evidence="1 2" key="1">
    <citation type="submission" date="2019-03" db="EMBL/GenBank/DDBJ databases">
        <title>Genomic Encyclopedia of Type Strains, Phase IV (KMG-IV): sequencing the most valuable type-strain genomes for metagenomic binning, comparative biology and taxonomic classification.</title>
        <authorList>
            <person name="Goeker M."/>
        </authorList>
    </citation>
    <scope>NUCLEOTIDE SEQUENCE [LARGE SCALE GENOMIC DNA]</scope>
    <source>
        <strain evidence="1 2">DSM 16998</strain>
    </source>
</reference>
<sequence length="169" mass="19039">MQVDGKNQQYVLALSPSSRGIAFVLFESPLSLVDWGMWSARGAQKNELCIKQVKKAIERYAPDVMVIEDTSNPDSKRSKRIRNLHLSLKVLAGVSNVEVANYTRATVRRSFIKMGAVTKHECSRMVAEMLPALSHRLPPKRKAWMAEDPRMSLFEAAALGLTYYGQQEQ</sequence>
<dbReference type="RefSeq" id="WP_133703899.1">
    <property type="nucleotide sequence ID" value="NZ_SNXS01000015.1"/>
</dbReference>
<dbReference type="InterPro" id="IPR036397">
    <property type="entry name" value="RNaseH_sf"/>
</dbReference>
<dbReference type="InParanoid" id="A0A4R6QF74"/>
<evidence type="ECO:0000313" key="2">
    <source>
        <dbReference type="Proteomes" id="UP000295361"/>
    </source>
</evidence>
<keyword evidence="2" id="KW-1185">Reference proteome</keyword>
<evidence type="ECO:0000313" key="1">
    <source>
        <dbReference type="EMBL" id="TDP60656.1"/>
    </source>
</evidence>